<evidence type="ECO:0000313" key="4">
    <source>
        <dbReference type="Proteomes" id="UP001141552"/>
    </source>
</evidence>
<evidence type="ECO:0000256" key="1">
    <source>
        <dbReference type="RuleBase" id="RU004915"/>
    </source>
</evidence>
<dbReference type="Pfam" id="PF00161">
    <property type="entry name" value="RIP"/>
    <property type="match status" value="1"/>
</dbReference>
<dbReference type="GO" id="GO:0006952">
    <property type="term" value="P:defense response"/>
    <property type="evidence" value="ECO:0007669"/>
    <property type="project" value="UniProtKB-KW"/>
</dbReference>
<dbReference type="InterPro" id="IPR001574">
    <property type="entry name" value="Ribosome_inactivat_prot"/>
</dbReference>
<accession>A0A9Q0GJ19</accession>
<name>A0A9Q0GJ19_9ROSI</name>
<keyword evidence="1" id="KW-0800">Toxin</keyword>
<dbReference type="InterPro" id="IPR017989">
    <property type="entry name" value="Ribosome_inactivat_1/2"/>
</dbReference>
<feature type="signal peptide" evidence="2">
    <location>
        <begin position="1"/>
        <end position="20"/>
    </location>
</feature>
<comment type="caution">
    <text evidence="3">The sequence shown here is derived from an EMBL/GenBank/DDBJ whole genome shotgun (WGS) entry which is preliminary data.</text>
</comment>
<dbReference type="Proteomes" id="UP001141552">
    <property type="component" value="Unassembled WGS sequence"/>
</dbReference>
<dbReference type="AlphaFoldDB" id="A0A9Q0GJ19"/>
<dbReference type="GO" id="GO:0090729">
    <property type="term" value="F:toxin activity"/>
    <property type="evidence" value="ECO:0007669"/>
    <property type="project" value="UniProtKB-KW"/>
</dbReference>
<dbReference type="GO" id="GO:0030598">
    <property type="term" value="F:rRNA N-glycosylase activity"/>
    <property type="evidence" value="ECO:0007669"/>
    <property type="project" value="UniProtKB-EC"/>
</dbReference>
<organism evidence="3 4">
    <name type="scientific">Turnera subulata</name>
    <dbReference type="NCBI Taxonomy" id="218843"/>
    <lineage>
        <taxon>Eukaryota</taxon>
        <taxon>Viridiplantae</taxon>
        <taxon>Streptophyta</taxon>
        <taxon>Embryophyta</taxon>
        <taxon>Tracheophyta</taxon>
        <taxon>Spermatophyta</taxon>
        <taxon>Magnoliopsida</taxon>
        <taxon>eudicotyledons</taxon>
        <taxon>Gunneridae</taxon>
        <taxon>Pentapetalae</taxon>
        <taxon>rosids</taxon>
        <taxon>fabids</taxon>
        <taxon>Malpighiales</taxon>
        <taxon>Passifloraceae</taxon>
        <taxon>Turnera</taxon>
    </lineage>
</organism>
<comment type="catalytic activity">
    <reaction evidence="1">
        <text>Endohydrolysis of the N-glycosidic bond at one specific adenosine on the 28S rRNA.</text>
        <dbReference type="EC" id="3.2.2.22"/>
    </reaction>
</comment>
<gene>
    <name evidence="3" type="ORF">Tsubulata_011482</name>
</gene>
<dbReference type="SUPFAM" id="SSF56371">
    <property type="entry name" value="Ribosome inactivating proteins (RIP)"/>
    <property type="match status" value="1"/>
</dbReference>
<keyword evidence="1" id="KW-0611">Plant defense</keyword>
<dbReference type="InterPro" id="IPR036041">
    <property type="entry name" value="Ribosome-inact_prot_sf"/>
</dbReference>
<keyword evidence="1" id="KW-0652">Protein synthesis inhibitor</keyword>
<sequence>MKLCKVAAAIWVCLILVVEAGPVDVGFSMDEETTYETYNKYLVLPIRDALTSSFVWDTIPSMPDNKVGGLYRYGLVRIKIQQMFVTVVIDINNLYVVGFHSNNPTAKPTPNAYYYLTERQGDKVIKDGYKDAVGLFQGATDLALGYEGSYIALGSRTAVPLGKQPFINAISALYYRKTGQDTWKKWFLVIIQMVSEAVRSGFVANGVKERFEYGEDSPPDDDILAVENSWLKSSNAVRGADKATGNLAEPIVLPCGKEINTINDVKEVELVSLLCPSYLDRPLHQVPSILSFASYAL</sequence>
<comment type="similarity">
    <text evidence="1">Belongs to the ribosome-inactivating protein family.</text>
</comment>
<dbReference type="InterPro" id="IPR016138">
    <property type="entry name" value="Ribosome_inactivat_prot_sub1"/>
</dbReference>
<dbReference type="Gene3D" id="3.40.420.10">
    <property type="entry name" value="Ricin (A subunit), domain 1"/>
    <property type="match status" value="1"/>
</dbReference>
<reference evidence="3" key="1">
    <citation type="submission" date="2022-02" db="EMBL/GenBank/DDBJ databases">
        <authorList>
            <person name="Henning P.M."/>
            <person name="McCubbin A.G."/>
            <person name="Shore J.S."/>
        </authorList>
    </citation>
    <scope>NUCLEOTIDE SEQUENCE</scope>
    <source>
        <strain evidence="3">F60SS</strain>
        <tissue evidence="3">Leaves</tissue>
    </source>
</reference>
<protein>
    <recommendedName>
        <fullName evidence="1">rRNA N-glycosylase</fullName>
        <ecNumber evidence="1">3.2.2.22</ecNumber>
    </recommendedName>
</protein>
<dbReference type="EC" id="3.2.2.22" evidence="1"/>
<evidence type="ECO:0000313" key="3">
    <source>
        <dbReference type="EMBL" id="KAJ4849231.1"/>
    </source>
</evidence>
<dbReference type="PRINTS" id="PR00396">
    <property type="entry name" value="SHIGARICIN"/>
</dbReference>
<feature type="chain" id="PRO_5040287041" description="rRNA N-glycosylase" evidence="2">
    <location>
        <begin position="21"/>
        <end position="297"/>
    </location>
</feature>
<dbReference type="GO" id="GO:0017148">
    <property type="term" value="P:negative regulation of translation"/>
    <property type="evidence" value="ECO:0007669"/>
    <property type="project" value="UniProtKB-KW"/>
</dbReference>
<proteinExistence type="inferred from homology"/>
<evidence type="ECO:0000256" key="2">
    <source>
        <dbReference type="SAM" id="SignalP"/>
    </source>
</evidence>
<dbReference type="EMBL" id="JAKUCV010000669">
    <property type="protein sequence ID" value="KAJ4849231.1"/>
    <property type="molecule type" value="Genomic_DNA"/>
</dbReference>
<keyword evidence="2" id="KW-0732">Signal</keyword>
<reference evidence="3" key="2">
    <citation type="journal article" date="2023" name="Plants (Basel)">
        <title>Annotation of the Turnera subulata (Passifloraceae) Draft Genome Reveals the S-Locus Evolved after the Divergence of Turneroideae from Passifloroideae in a Stepwise Manner.</title>
        <authorList>
            <person name="Henning P.M."/>
            <person name="Roalson E.H."/>
            <person name="Mir W."/>
            <person name="McCubbin A.G."/>
            <person name="Shore J.S."/>
        </authorList>
    </citation>
    <scope>NUCLEOTIDE SEQUENCE</scope>
    <source>
        <strain evidence="3">F60SS</strain>
    </source>
</reference>
<dbReference type="PANTHER" id="PTHR33453">
    <property type="match status" value="1"/>
</dbReference>
<keyword evidence="4" id="KW-1185">Reference proteome</keyword>
<dbReference type="PANTHER" id="PTHR33453:SF34">
    <property type="entry name" value="RIBOSOME-INACTIVATING PROTEIN"/>
    <property type="match status" value="1"/>
</dbReference>
<dbReference type="InterPro" id="IPR016139">
    <property type="entry name" value="Ribosome_inactivat_prot_sub2"/>
</dbReference>
<keyword evidence="1" id="KW-0378">Hydrolase</keyword>
<dbReference type="Gene3D" id="4.10.470.10">
    <property type="entry name" value="Ricin (A Subunit), domain 2"/>
    <property type="match status" value="1"/>
</dbReference>
<dbReference type="OrthoDB" id="1704365at2759"/>